<keyword evidence="7" id="KW-0677">Repeat</keyword>
<dbReference type="AlphaFoldDB" id="A0A8K0H481"/>
<evidence type="ECO:0000256" key="9">
    <source>
        <dbReference type="ARBA" id="ARBA00023136"/>
    </source>
</evidence>
<proteinExistence type="inferred from homology"/>
<evidence type="ECO:0000256" key="7">
    <source>
        <dbReference type="ARBA" id="ARBA00022737"/>
    </source>
</evidence>
<evidence type="ECO:0000256" key="11">
    <source>
        <dbReference type="ARBA" id="ARBA00023180"/>
    </source>
</evidence>
<dbReference type="InterPro" id="IPR001611">
    <property type="entry name" value="Leu-rich_rpt"/>
</dbReference>
<organism evidence="13 14">
    <name type="scientific">Rhamnella rubrinervis</name>
    <dbReference type="NCBI Taxonomy" id="2594499"/>
    <lineage>
        <taxon>Eukaryota</taxon>
        <taxon>Viridiplantae</taxon>
        <taxon>Streptophyta</taxon>
        <taxon>Embryophyta</taxon>
        <taxon>Tracheophyta</taxon>
        <taxon>Spermatophyta</taxon>
        <taxon>Magnoliopsida</taxon>
        <taxon>eudicotyledons</taxon>
        <taxon>Gunneridae</taxon>
        <taxon>Pentapetalae</taxon>
        <taxon>rosids</taxon>
        <taxon>fabids</taxon>
        <taxon>Rosales</taxon>
        <taxon>Rhamnaceae</taxon>
        <taxon>rhamnoid group</taxon>
        <taxon>Rhamneae</taxon>
        <taxon>Rhamnella</taxon>
    </lineage>
</organism>
<evidence type="ECO:0000313" key="14">
    <source>
        <dbReference type="Proteomes" id="UP000796880"/>
    </source>
</evidence>
<protein>
    <recommendedName>
        <fullName evidence="12">Leucine-rich repeat-containing N-terminal plant-type domain-containing protein</fullName>
    </recommendedName>
</protein>
<dbReference type="InterPro" id="IPR013210">
    <property type="entry name" value="LRR_N_plant-typ"/>
</dbReference>
<keyword evidence="8" id="KW-1133">Transmembrane helix</keyword>
<evidence type="ECO:0000256" key="4">
    <source>
        <dbReference type="ARBA" id="ARBA00022614"/>
    </source>
</evidence>
<dbReference type="SUPFAM" id="SSF52058">
    <property type="entry name" value="L domain-like"/>
    <property type="match status" value="1"/>
</dbReference>
<evidence type="ECO:0000256" key="5">
    <source>
        <dbReference type="ARBA" id="ARBA00022692"/>
    </source>
</evidence>
<keyword evidence="6" id="KW-0732">Signal</keyword>
<evidence type="ECO:0000256" key="2">
    <source>
        <dbReference type="ARBA" id="ARBA00009592"/>
    </source>
</evidence>
<keyword evidence="9" id="KW-0472">Membrane</keyword>
<evidence type="ECO:0000256" key="6">
    <source>
        <dbReference type="ARBA" id="ARBA00022729"/>
    </source>
</evidence>
<sequence>MLSQASPRCIERERQALLSFQQGVIDHYNRLSSGTTIREDCCAWYGITCDNRTNRVITLDLNPFSHGDAWYSIGGDIDSSLVELRNLKHLDLSFNDFTRIPKYIGSLTKVTYLNLARNNGMSGSIPSQIGNLTGLRWLDLCNNFLVKEPPWKSVPNIGAFSYDLEELFLDGNSFEGPLPESYKVVANNQLNGSSRDSVGHLHSVEILDVSLNSFTGAVSELHLEKLSELKTLDLSLSPLTSNFSSNWVPPFQLNTMALSSCKFGPQFPNWLRNQFNLFYLDTSDNVISQPIPNWFCNVSSKLQYLYLSFNYINGMMPNFPLTSTFDREVDLSCNQIHGLIPPSLSNATEPNLSNNVFTKLEHFLWLRFLDVGDNKLNGQAPKWTGESL</sequence>
<dbReference type="InterPro" id="IPR003591">
    <property type="entry name" value="Leu-rich_rpt_typical-subtyp"/>
</dbReference>
<accession>A0A8K0H481</accession>
<evidence type="ECO:0000256" key="10">
    <source>
        <dbReference type="ARBA" id="ARBA00023170"/>
    </source>
</evidence>
<evidence type="ECO:0000256" key="8">
    <source>
        <dbReference type="ARBA" id="ARBA00022989"/>
    </source>
</evidence>
<dbReference type="Pfam" id="PF08263">
    <property type="entry name" value="LRRNT_2"/>
    <property type="match status" value="1"/>
</dbReference>
<evidence type="ECO:0000313" key="13">
    <source>
        <dbReference type="EMBL" id="KAF3445213.1"/>
    </source>
</evidence>
<dbReference type="SMART" id="SM00369">
    <property type="entry name" value="LRR_TYP"/>
    <property type="match status" value="2"/>
</dbReference>
<dbReference type="GO" id="GO:0005886">
    <property type="term" value="C:plasma membrane"/>
    <property type="evidence" value="ECO:0007669"/>
    <property type="project" value="UniProtKB-SubCell"/>
</dbReference>
<evidence type="ECO:0000256" key="3">
    <source>
        <dbReference type="ARBA" id="ARBA00022475"/>
    </source>
</evidence>
<dbReference type="Pfam" id="PF00560">
    <property type="entry name" value="LRR_1"/>
    <property type="match status" value="4"/>
</dbReference>
<reference evidence="13" key="1">
    <citation type="submission" date="2020-03" db="EMBL/GenBank/DDBJ databases">
        <title>A high-quality chromosome-level genome assembly of a woody plant with both climbing and erect habits, Rhamnella rubrinervis.</title>
        <authorList>
            <person name="Lu Z."/>
            <person name="Yang Y."/>
            <person name="Zhu X."/>
            <person name="Sun Y."/>
        </authorList>
    </citation>
    <scope>NUCLEOTIDE SEQUENCE</scope>
    <source>
        <strain evidence="13">BYM</strain>
        <tissue evidence="13">Leaf</tissue>
    </source>
</reference>
<keyword evidence="5" id="KW-0812">Transmembrane</keyword>
<gene>
    <name evidence="13" type="ORF">FNV43_RR14907</name>
</gene>
<dbReference type="Gene3D" id="3.80.10.10">
    <property type="entry name" value="Ribonuclease Inhibitor"/>
    <property type="match status" value="2"/>
</dbReference>
<dbReference type="InterPro" id="IPR046956">
    <property type="entry name" value="RLP23-like"/>
</dbReference>
<keyword evidence="10" id="KW-0675">Receptor</keyword>
<comment type="caution">
    <text evidence="13">The sequence shown here is derived from an EMBL/GenBank/DDBJ whole genome shotgun (WGS) entry which is preliminary data.</text>
</comment>
<evidence type="ECO:0000259" key="12">
    <source>
        <dbReference type="Pfam" id="PF08263"/>
    </source>
</evidence>
<keyword evidence="14" id="KW-1185">Reference proteome</keyword>
<keyword evidence="4" id="KW-0433">Leucine-rich repeat</keyword>
<dbReference type="EMBL" id="VOIH02000006">
    <property type="protein sequence ID" value="KAF3445213.1"/>
    <property type="molecule type" value="Genomic_DNA"/>
</dbReference>
<comment type="similarity">
    <text evidence="2">Belongs to the RLP family.</text>
</comment>
<feature type="domain" description="Leucine-rich repeat-containing N-terminal plant-type" evidence="12">
    <location>
        <begin position="12"/>
        <end position="50"/>
    </location>
</feature>
<dbReference type="InterPro" id="IPR032675">
    <property type="entry name" value="LRR_dom_sf"/>
</dbReference>
<dbReference type="PANTHER" id="PTHR48063">
    <property type="entry name" value="LRR RECEPTOR-LIKE KINASE"/>
    <property type="match status" value="1"/>
</dbReference>
<dbReference type="Proteomes" id="UP000796880">
    <property type="component" value="Unassembled WGS sequence"/>
</dbReference>
<name>A0A8K0H481_9ROSA</name>
<dbReference type="OrthoDB" id="1937783at2759"/>
<keyword evidence="3" id="KW-1003">Cell membrane</keyword>
<keyword evidence="11" id="KW-0325">Glycoprotein</keyword>
<dbReference type="PROSITE" id="PS51450">
    <property type="entry name" value="LRR"/>
    <property type="match status" value="1"/>
</dbReference>
<evidence type="ECO:0000256" key="1">
    <source>
        <dbReference type="ARBA" id="ARBA00004251"/>
    </source>
</evidence>
<dbReference type="FunFam" id="3.80.10.10:FF:001347">
    <property type="entry name" value="LRR receptor-like serine/threonine-protein kinase GSO2"/>
    <property type="match status" value="1"/>
</dbReference>
<dbReference type="PANTHER" id="PTHR48063:SF112">
    <property type="entry name" value="RECEPTOR LIKE PROTEIN 30-LIKE"/>
    <property type="match status" value="1"/>
</dbReference>
<comment type="subcellular location">
    <subcellularLocation>
        <location evidence="1">Cell membrane</location>
        <topology evidence="1">Single-pass type I membrane protein</topology>
    </subcellularLocation>
</comment>